<feature type="compositionally biased region" description="Basic and acidic residues" evidence="7">
    <location>
        <begin position="16"/>
        <end position="27"/>
    </location>
</feature>
<name>A0AA35PNA7_9SAUR</name>
<dbReference type="PANTHER" id="PTHR23302:SF5">
    <property type="entry name" value="TRANSMEMBRANE CHANNEL-LIKE PROTEIN 5"/>
    <property type="match status" value="1"/>
</dbReference>
<dbReference type="InterPro" id="IPR012496">
    <property type="entry name" value="TMC_dom"/>
</dbReference>
<feature type="compositionally biased region" description="Polar residues" evidence="7">
    <location>
        <begin position="604"/>
        <end position="638"/>
    </location>
</feature>
<evidence type="ECO:0000256" key="6">
    <source>
        <dbReference type="RuleBase" id="RU310713"/>
    </source>
</evidence>
<evidence type="ECO:0000256" key="7">
    <source>
        <dbReference type="SAM" id="MobiDB-lite"/>
    </source>
</evidence>
<accession>A0AA35PNA7</accession>
<feature type="transmembrane region" description="Helical" evidence="6">
    <location>
        <begin position="473"/>
        <end position="498"/>
    </location>
</feature>
<organism evidence="9 10">
    <name type="scientific">Podarcis lilfordi</name>
    <name type="common">Lilford's wall lizard</name>
    <dbReference type="NCBI Taxonomy" id="74358"/>
    <lineage>
        <taxon>Eukaryota</taxon>
        <taxon>Metazoa</taxon>
        <taxon>Chordata</taxon>
        <taxon>Craniata</taxon>
        <taxon>Vertebrata</taxon>
        <taxon>Euteleostomi</taxon>
        <taxon>Lepidosauria</taxon>
        <taxon>Squamata</taxon>
        <taxon>Bifurcata</taxon>
        <taxon>Unidentata</taxon>
        <taxon>Episquamata</taxon>
        <taxon>Laterata</taxon>
        <taxon>Lacertibaenia</taxon>
        <taxon>Lacertidae</taxon>
        <taxon>Podarcis</taxon>
    </lineage>
</organism>
<feature type="transmembrane region" description="Helical" evidence="6">
    <location>
        <begin position="376"/>
        <end position="396"/>
    </location>
</feature>
<evidence type="ECO:0000256" key="5">
    <source>
        <dbReference type="ARBA" id="ARBA00023136"/>
    </source>
</evidence>
<dbReference type="Proteomes" id="UP001178461">
    <property type="component" value="Chromosome 14"/>
</dbReference>
<keyword evidence="5 6" id="KW-0472">Membrane</keyword>
<sequence>MSFHYNNEAFENPDYHHSETLEIDRTRPSQRSTSFRFNPYGASPYESDVDYDNAEERGRSSFVLMPMSSMQTPSDDDEYRRTDFVPEMSSANPYGNSHVNPSFEYEPELIQRSPAANNLLNDPYAHRLGDMPDGVHLIQRRHRQEVDMVFMTPSSLFRSDPGYEETKKKDEEKLIGDLADMSTSERIKAIQKIPKPMKEKREIRDSVLMEKTRKSHRQINCCSQCFYNTALETLSDVNTEYLKLSQRQKINRLFIHLAAWVVSLLATAGSCAGIYYFCLINLNLLLDESKNELQREAATLVLPIVVSLLNHGVPFFYSSFGFVEKFASPRNQIYTAIVRNVILKISIVGILCYYWLNEVPASKAECWETLVGQDIYRLLVAEFICCLLGSFFGEFLRRIVGTKCCKKLGVPEFDIARNVLDLIYAQTLTWIGVFYSPLLPAIQMISYFIIFWVKKVSLMRNCQPPRKAWRASQMNTLFVFLLFFPSFTGVLSVIAVTVWRLEPSKTCGPFRGLVTVFESVSSWMGILASYPSSRWVVWIYRNLIESVHFFFILSIIVLIITYLYWQIIDGRKIMVKLLQEQIINEGKDKMFLLKKLRALQASKLQNQGEQPQRSSSVRQSTGQQVPAPLPNSTESSPATEERDSYFELARPQMTSFSRVHESSHPAKNTTASEALALALRARQEAEWEMGDDESS</sequence>
<comment type="similarity">
    <text evidence="2 6">Belongs to the TMC family.</text>
</comment>
<feature type="transmembrane region" description="Helical" evidence="6">
    <location>
        <begin position="427"/>
        <end position="453"/>
    </location>
</feature>
<dbReference type="GO" id="GO:0005886">
    <property type="term" value="C:plasma membrane"/>
    <property type="evidence" value="ECO:0007669"/>
    <property type="project" value="InterPro"/>
</dbReference>
<protein>
    <recommendedName>
        <fullName evidence="6">Transmembrane channel-like protein</fullName>
    </recommendedName>
</protein>
<evidence type="ECO:0000256" key="4">
    <source>
        <dbReference type="ARBA" id="ARBA00022989"/>
    </source>
</evidence>
<feature type="transmembrane region" description="Helical" evidence="6">
    <location>
        <begin position="510"/>
        <end position="527"/>
    </location>
</feature>
<comment type="subcellular location">
    <subcellularLocation>
        <location evidence="1 6">Membrane</location>
        <topology evidence="1 6">Multi-pass membrane protein</topology>
    </subcellularLocation>
</comment>
<feature type="transmembrane region" description="Helical" evidence="6">
    <location>
        <begin position="337"/>
        <end position="356"/>
    </location>
</feature>
<feature type="transmembrane region" description="Helical" evidence="6">
    <location>
        <begin position="547"/>
        <end position="565"/>
    </location>
</feature>
<feature type="domain" description="TMC" evidence="8">
    <location>
        <begin position="366"/>
        <end position="472"/>
    </location>
</feature>
<evidence type="ECO:0000256" key="3">
    <source>
        <dbReference type="ARBA" id="ARBA00022692"/>
    </source>
</evidence>
<feature type="region of interest" description="Disordered" evidence="7">
    <location>
        <begin position="604"/>
        <end position="677"/>
    </location>
</feature>
<dbReference type="AlphaFoldDB" id="A0AA35PNA7"/>
<evidence type="ECO:0000313" key="9">
    <source>
        <dbReference type="EMBL" id="CAI5792145.1"/>
    </source>
</evidence>
<gene>
    <name evidence="9" type="ORF">PODLI_1B008491</name>
</gene>
<keyword evidence="4 6" id="KW-1133">Transmembrane helix</keyword>
<feature type="transmembrane region" description="Helical" evidence="6">
    <location>
        <begin position="297"/>
        <end position="317"/>
    </location>
</feature>
<dbReference type="InterPro" id="IPR038900">
    <property type="entry name" value="TMC"/>
</dbReference>
<evidence type="ECO:0000313" key="10">
    <source>
        <dbReference type="Proteomes" id="UP001178461"/>
    </source>
</evidence>
<evidence type="ECO:0000256" key="2">
    <source>
        <dbReference type="ARBA" id="ARBA00006510"/>
    </source>
</evidence>
<proteinExistence type="inferred from homology"/>
<dbReference type="PANTHER" id="PTHR23302">
    <property type="entry name" value="TRANSMEMBRANE CHANNEL-RELATED"/>
    <property type="match status" value="1"/>
</dbReference>
<feature type="transmembrane region" description="Helical" evidence="6">
    <location>
        <begin position="253"/>
        <end position="277"/>
    </location>
</feature>
<dbReference type="GO" id="GO:0008381">
    <property type="term" value="F:mechanosensitive monoatomic ion channel activity"/>
    <property type="evidence" value="ECO:0007669"/>
    <property type="project" value="TreeGrafter"/>
</dbReference>
<dbReference type="Pfam" id="PF07810">
    <property type="entry name" value="TMC"/>
    <property type="match status" value="1"/>
</dbReference>
<keyword evidence="3 6" id="KW-0812">Transmembrane</keyword>
<evidence type="ECO:0000259" key="8">
    <source>
        <dbReference type="Pfam" id="PF07810"/>
    </source>
</evidence>
<keyword evidence="10" id="KW-1185">Reference proteome</keyword>
<evidence type="ECO:0000256" key="1">
    <source>
        <dbReference type="ARBA" id="ARBA00004141"/>
    </source>
</evidence>
<dbReference type="EMBL" id="OX395139">
    <property type="protein sequence ID" value="CAI5792145.1"/>
    <property type="molecule type" value="Genomic_DNA"/>
</dbReference>
<feature type="region of interest" description="Disordered" evidence="7">
    <location>
        <begin position="16"/>
        <end position="50"/>
    </location>
</feature>
<reference evidence="9" key="1">
    <citation type="submission" date="2022-12" db="EMBL/GenBank/DDBJ databases">
        <authorList>
            <person name="Alioto T."/>
            <person name="Alioto T."/>
            <person name="Gomez Garrido J."/>
        </authorList>
    </citation>
    <scope>NUCLEOTIDE SEQUENCE</scope>
</reference>